<proteinExistence type="predicted"/>
<keyword evidence="1" id="KW-1133">Transmembrane helix</keyword>
<protein>
    <submittedName>
        <fullName evidence="2">Uncharacterized protein</fullName>
    </submittedName>
</protein>
<keyword evidence="3" id="KW-1185">Reference proteome</keyword>
<accession>A0AAN8VX96</accession>
<keyword evidence="1" id="KW-0812">Transmembrane</keyword>
<name>A0AAN8VX96_9MAGN</name>
<dbReference type="Proteomes" id="UP001370490">
    <property type="component" value="Unassembled WGS sequence"/>
</dbReference>
<organism evidence="2 3">
    <name type="scientific">Dillenia turbinata</name>
    <dbReference type="NCBI Taxonomy" id="194707"/>
    <lineage>
        <taxon>Eukaryota</taxon>
        <taxon>Viridiplantae</taxon>
        <taxon>Streptophyta</taxon>
        <taxon>Embryophyta</taxon>
        <taxon>Tracheophyta</taxon>
        <taxon>Spermatophyta</taxon>
        <taxon>Magnoliopsida</taxon>
        <taxon>eudicotyledons</taxon>
        <taxon>Gunneridae</taxon>
        <taxon>Pentapetalae</taxon>
        <taxon>Dilleniales</taxon>
        <taxon>Dilleniaceae</taxon>
        <taxon>Dillenia</taxon>
    </lineage>
</organism>
<evidence type="ECO:0000313" key="2">
    <source>
        <dbReference type="EMBL" id="KAK6941964.1"/>
    </source>
</evidence>
<dbReference type="EMBL" id="JBAMMX010000004">
    <property type="protein sequence ID" value="KAK6941964.1"/>
    <property type="molecule type" value="Genomic_DNA"/>
</dbReference>
<dbReference type="AlphaFoldDB" id="A0AAN8VX96"/>
<gene>
    <name evidence="2" type="ORF">RJ641_027341</name>
</gene>
<evidence type="ECO:0000256" key="1">
    <source>
        <dbReference type="SAM" id="Phobius"/>
    </source>
</evidence>
<reference evidence="2 3" key="1">
    <citation type="submission" date="2023-12" db="EMBL/GenBank/DDBJ databases">
        <title>A high-quality genome assembly for Dillenia turbinata (Dilleniales).</title>
        <authorList>
            <person name="Chanderbali A."/>
        </authorList>
    </citation>
    <scope>NUCLEOTIDE SEQUENCE [LARGE SCALE GENOMIC DNA]</scope>
    <source>
        <strain evidence="2">LSX21</strain>
        <tissue evidence="2">Leaf</tissue>
    </source>
</reference>
<feature type="transmembrane region" description="Helical" evidence="1">
    <location>
        <begin position="48"/>
        <end position="69"/>
    </location>
</feature>
<comment type="caution">
    <text evidence="2">The sequence shown here is derived from an EMBL/GenBank/DDBJ whole genome shotgun (WGS) entry which is preliminary data.</text>
</comment>
<sequence length="70" mass="7492">MPPNSTDAQVFLQFSSPPAPSVSNTPMEASSATPVDTRRIRKLLGASILSGSSILLYCLIVSMLIIISIW</sequence>
<evidence type="ECO:0000313" key="3">
    <source>
        <dbReference type="Proteomes" id="UP001370490"/>
    </source>
</evidence>
<keyword evidence="1" id="KW-0472">Membrane</keyword>